<dbReference type="Gene3D" id="2.60.40.1180">
    <property type="entry name" value="Golgi alpha-mannosidase II"/>
    <property type="match status" value="1"/>
</dbReference>
<keyword evidence="9" id="KW-0378">Hydrolase</keyword>
<name>A0A1I5XDH9_9BACT</name>
<keyword evidence="10" id="KW-1185">Reference proteome</keyword>
<organism evidence="9 10">
    <name type="scientific">Pseudarcicella hirudinis</name>
    <dbReference type="NCBI Taxonomy" id="1079859"/>
    <lineage>
        <taxon>Bacteria</taxon>
        <taxon>Pseudomonadati</taxon>
        <taxon>Bacteroidota</taxon>
        <taxon>Cytophagia</taxon>
        <taxon>Cytophagales</taxon>
        <taxon>Flectobacillaceae</taxon>
        <taxon>Pseudarcicella</taxon>
    </lineage>
</organism>
<comment type="similarity">
    <text evidence="3">Belongs to the glycosyl hydrolase 13 family. GlgB subfamily.</text>
</comment>
<reference evidence="9 10" key="1">
    <citation type="submission" date="2016-10" db="EMBL/GenBank/DDBJ databases">
        <authorList>
            <person name="de Groot N.N."/>
        </authorList>
    </citation>
    <scope>NUCLEOTIDE SEQUENCE [LARGE SCALE GENOMIC DNA]</scope>
    <source>
        <strain evidence="10">E92,LMG 26720,CCM 7988</strain>
    </source>
</reference>
<dbReference type="AlphaFoldDB" id="A0A1I5XDH9"/>
<evidence type="ECO:0000313" key="10">
    <source>
        <dbReference type="Proteomes" id="UP000199306"/>
    </source>
</evidence>
<dbReference type="InterPro" id="IPR006047">
    <property type="entry name" value="GH13_cat_dom"/>
</dbReference>
<dbReference type="InterPro" id="IPR017853">
    <property type="entry name" value="GH"/>
</dbReference>
<evidence type="ECO:0000256" key="1">
    <source>
        <dbReference type="ARBA" id="ARBA00000826"/>
    </source>
</evidence>
<accession>A0A1I5XDH9</accession>
<dbReference type="RefSeq" id="WP_092018953.1">
    <property type="nucleotide sequence ID" value="NZ_FOXH01000014.1"/>
</dbReference>
<dbReference type="Pfam" id="PF00128">
    <property type="entry name" value="Alpha-amylase"/>
    <property type="match status" value="2"/>
</dbReference>
<keyword evidence="6" id="KW-0119">Carbohydrate metabolism</keyword>
<evidence type="ECO:0000256" key="4">
    <source>
        <dbReference type="ARBA" id="ARBA00012541"/>
    </source>
</evidence>
<dbReference type="PANTHER" id="PTHR43651">
    <property type="entry name" value="1,4-ALPHA-GLUCAN-BRANCHING ENZYME"/>
    <property type="match status" value="1"/>
</dbReference>
<dbReference type="SMART" id="SM00642">
    <property type="entry name" value="Aamy"/>
    <property type="match status" value="1"/>
</dbReference>
<evidence type="ECO:0000256" key="2">
    <source>
        <dbReference type="ARBA" id="ARBA00002953"/>
    </source>
</evidence>
<dbReference type="InterPro" id="IPR006048">
    <property type="entry name" value="A-amylase/branching_C"/>
</dbReference>
<dbReference type="PIRSF" id="PIRSF000463">
    <property type="entry name" value="GlgB"/>
    <property type="match status" value="1"/>
</dbReference>
<gene>
    <name evidence="9" type="ORF">SAMN04515674_11481</name>
</gene>
<dbReference type="GO" id="GO:0004553">
    <property type="term" value="F:hydrolase activity, hydrolyzing O-glycosyl compounds"/>
    <property type="evidence" value="ECO:0007669"/>
    <property type="project" value="InterPro"/>
</dbReference>
<evidence type="ECO:0000259" key="8">
    <source>
        <dbReference type="SMART" id="SM00642"/>
    </source>
</evidence>
<dbReference type="Proteomes" id="UP000199306">
    <property type="component" value="Unassembled WGS sequence"/>
</dbReference>
<dbReference type="CDD" id="cd02855">
    <property type="entry name" value="E_set_GBE_prok_N"/>
    <property type="match status" value="1"/>
</dbReference>
<feature type="active site" description="Nucleophile" evidence="7">
    <location>
        <position position="288"/>
    </location>
</feature>
<proteinExistence type="inferred from homology"/>
<dbReference type="GO" id="GO:0005978">
    <property type="term" value="P:glycogen biosynthetic process"/>
    <property type="evidence" value="ECO:0007669"/>
    <property type="project" value="InterPro"/>
</dbReference>
<dbReference type="PANTHER" id="PTHR43651:SF11">
    <property type="entry name" value="MALTO-OLIGOSYLTREHALOSE TREHALOHYDROLASE"/>
    <property type="match status" value="1"/>
</dbReference>
<dbReference type="SUPFAM" id="SSF51445">
    <property type="entry name" value="(Trans)glycosidases"/>
    <property type="match status" value="1"/>
</dbReference>
<protein>
    <recommendedName>
        <fullName evidence="4">1,4-alpha-glucan branching enzyme</fullName>
        <ecNumber evidence="4">2.4.1.18</ecNumber>
    </recommendedName>
</protein>
<dbReference type="SUPFAM" id="SSF81296">
    <property type="entry name" value="E set domains"/>
    <property type="match status" value="1"/>
</dbReference>
<dbReference type="InterPro" id="IPR013780">
    <property type="entry name" value="Glyco_hydro_b"/>
</dbReference>
<evidence type="ECO:0000256" key="7">
    <source>
        <dbReference type="PIRSR" id="PIRSR000463-1"/>
    </source>
</evidence>
<feature type="active site" description="Proton donor" evidence="7">
    <location>
        <position position="332"/>
    </location>
</feature>
<evidence type="ECO:0000313" key="9">
    <source>
        <dbReference type="EMBL" id="SFQ30001.1"/>
    </source>
</evidence>
<dbReference type="Pfam" id="PF02806">
    <property type="entry name" value="Alpha-amylase_C"/>
    <property type="match status" value="1"/>
</dbReference>
<dbReference type="SUPFAM" id="SSF51011">
    <property type="entry name" value="Glycosyl hydrolase domain"/>
    <property type="match status" value="1"/>
</dbReference>
<dbReference type="Gene3D" id="2.60.40.10">
    <property type="entry name" value="Immunoglobulins"/>
    <property type="match status" value="1"/>
</dbReference>
<dbReference type="InterPro" id="IPR004193">
    <property type="entry name" value="Glyco_hydro_13_N"/>
</dbReference>
<dbReference type="EC" id="2.4.1.18" evidence="4"/>
<evidence type="ECO:0000256" key="6">
    <source>
        <dbReference type="ARBA" id="ARBA00023277"/>
    </source>
</evidence>
<dbReference type="STRING" id="1079859.SAMN04515674_11481"/>
<comment type="catalytic activity">
    <reaction evidence="1">
        <text>Transfers a segment of a (1-&gt;4)-alpha-D-glucan chain to a primary hydroxy group in a similar glucan chain.</text>
        <dbReference type="EC" id="2.4.1.18"/>
    </reaction>
</comment>
<comment type="function">
    <text evidence="2">Catalyzes the formation of the alpha-1,6-glucosidic linkages in glycogen by scission of a 1,4-alpha-linked oligosaccharide from growing alpha-1,4-glucan chains and the subsequent attachment of the oligosaccharide to the alpha-1,6 position.</text>
</comment>
<evidence type="ECO:0000256" key="3">
    <source>
        <dbReference type="ARBA" id="ARBA00009000"/>
    </source>
</evidence>
<keyword evidence="5" id="KW-0808">Transferase</keyword>
<dbReference type="EMBL" id="FOXH01000014">
    <property type="protein sequence ID" value="SFQ30001.1"/>
    <property type="molecule type" value="Genomic_DNA"/>
</dbReference>
<dbReference type="InterPro" id="IPR044143">
    <property type="entry name" value="GlgB_N_E_set_prok"/>
</dbReference>
<dbReference type="CDD" id="cd11325">
    <property type="entry name" value="AmyAc_GTHase"/>
    <property type="match status" value="1"/>
</dbReference>
<dbReference type="GO" id="GO:0043169">
    <property type="term" value="F:cation binding"/>
    <property type="evidence" value="ECO:0007669"/>
    <property type="project" value="InterPro"/>
</dbReference>
<dbReference type="OrthoDB" id="9761875at2"/>
<sequence>MKTNTFLELEKIEGMGSIIHQNGVFFRVWCPNAEQVSIVGSFNNWDPAANLMQYEENGYWGGNVGEAKAGDEYKFQIQSPSGSFQRNDPYAREVTDSVGNSIIYDQNNFDWGQKEFQMPGWNNLVIYELHTGTFNAKVKGKPGDFYGLIEKLPYLQQLGVNCIEIMPPFEFPGGFSWGYNPVHPFAIESEYGGPDAFKALVKTAHECGIAVILDVVYNHFGPSDLDIWQFDGWNENNLGGIYFYNDWRANTPWGDTRPDYGRKEVQQYIRDNAMMWFDEYKVDGLRMDMIPYIRKVNQEENPENILHEGISLLRWINSEVSERFPWKLTIAEDLHGLDTITDSIGEQCGLGFGSQWDADFVHPVREALITQNDEERSMEAIEMALLRRYSDDAFKRVIYTESHDEVANGKARVAEEIAVKNVNNWYSKKRASLGVALVLTSPGIPMLFQGQELLEDKWFSDTDPIDWKRLKKFNGYMNLHKDLIHLRLNKDNLTEGLTGQHTQILKIDEEKKIIAYQRWKNGGKGDNTVVILNFANTNQENYTIAFPSSGIWKVRFNSDWEGYDAEFENFTSVDTEAVDGEFEGFHAYANISIAAYSAIILSQDRDVATL</sequence>
<dbReference type="InterPro" id="IPR014756">
    <property type="entry name" value="Ig_E-set"/>
</dbReference>
<evidence type="ECO:0000256" key="5">
    <source>
        <dbReference type="ARBA" id="ARBA00022679"/>
    </source>
</evidence>
<dbReference type="InterPro" id="IPR037439">
    <property type="entry name" value="Branching_enzy"/>
</dbReference>
<dbReference type="Pfam" id="PF02922">
    <property type="entry name" value="CBM_48"/>
    <property type="match status" value="1"/>
</dbReference>
<feature type="domain" description="Glycosyl hydrolase family 13 catalytic" evidence="8">
    <location>
        <begin position="128"/>
        <end position="487"/>
    </location>
</feature>
<dbReference type="InterPro" id="IPR013783">
    <property type="entry name" value="Ig-like_fold"/>
</dbReference>
<dbReference type="GO" id="GO:0003844">
    <property type="term" value="F:1,4-alpha-glucan branching enzyme activity"/>
    <property type="evidence" value="ECO:0007669"/>
    <property type="project" value="UniProtKB-EC"/>
</dbReference>
<dbReference type="Gene3D" id="3.20.20.80">
    <property type="entry name" value="Glycosidases"/>
    <property type="match status" value="1"/>
</dbReference>